<dbReference type="EMBL" id="JH767145">
    <property type="protein sequence ID" value="EQC37243.1"/>
    <property type="molecule type" value="Genomic_DNA"/>
</dbReference>
<keyword evidence="3" id="KW-1185">Reference proteome</keyword>
<accession>T0RXA2</accession>
<sequence length="242" mass="26635">MREPFCSPSITTKVEASSLTSPQTTTGCHRTDPETMLVPGHHARELVVLGTERLCTGCKKQLAARSTSLRAEHAVTIAAATTTLQQAHEKALTANTATLRLEHYIKEQALTTELMTLRAKHEASLQHARVLHTRSEGLRRDLYTLAKFNDRLQTTIAALTAEAATIQTGANAARATAYYQLVMVEVAASRSKRIRKVTAKITDETIRRLQADGREDAQNPDDDDTGQQKNGRHLALNQLQTT</sequence>
<evidence type="ECO:0000313" key="2">
    <source>
        <dbReference type="EMBL" id="EQC37243.1"/>
    </source>
</evidence>
<dbReference type="PROSITE" id="PS51257">
    <property type="entry name" value="PROKAR_LIPOPROTEIN"/>
    <property type="match status" value="1"/>
</dbReference>
<dbReference type="InParanoid" id="T0RXA2"/>
<dbReference type="VEuPathDB" id="FungiDB:SDRG_05468"/>
<dbReference type="GeneID" id="19946195"/>
<dbReference type="Proteomes" id="UP000030762">
    <property type="component" value="Unassembled WGS sequence"/>
</dbReference>
<evidence type="ECO:0000256" key="1">
    <source>
        <dbReference type="SAM" id="MobiDB-lite"/>
    </source>
</evidence>
<organism evidence="2 3">
    <name type="scientific">Saprolegnia diclina (strain VS20)</name>
    <dbReference type="NCBI Taxonomy" id="1156394"/>
    <lineage>
        <taxon>Eukaryota</taxon>
        <taxon>Sar</taxon>
        <taxon>Stramenopiles</taxon>
        <taxon>Oomycota</taxon>
        <taxon>Saprolegniomycetes</taxon>
        <taxon>Saprolegniales</taxon>
        <taxon>Saprolegniaceae</taxon>
        <taxon>Saprolegnia</taxon>
    </lineage>
</organism>
<evidence type="ECO:0000313" key="3">
    <source>
        <dbReference type="Proteomes" id="UP000030762"/>
    </source>
</evidence>
<proteinExistence type="predicted"/>
<protein>
    <submittedName>
        <fullName evidence="2">Uncharacterized protein</fullName>
    </submittedName>
</protein>
<gene>
    <name evidence="2" type="ORF">SDRG_05468</name>
</gene>
<dbReference type="AlphaFoldDB" id="T0RXA2"/>
<dbReference type="RefSeq" id="XP_008609405.1">
    <property type="nucleotide sequence ID" value="XM_008611183.1"/>
</dbReference>
<name>T0RXA2_SAPDV</name>
<reference evidence="2 3" key="1">
    <citation type="submission" date="2012-04" db="EMBL/GenBank/DDBJ databases">
        <title>The Genome Sequence of Saprolegnia declina VS20.</title>
        <authorList>
            <consortium name="The Broad Institute Genome Sequencing Platform"/>
            <person name="Russ C."/>
            <person name="Nusbaum C."/>
            <person name="Tyler B."/>
            <person name="van West P."/>
            <person name="Dieguez-Uribeondo J."/>
            <person name="de Bruijn I."/>
            <person name="Tripathy S."/>
            <person name="Jiang R."/>
            <person name="Young S.K."/>
            <person name="Zeng Q."/>
            <person name="Gargeya S."/>
            <person name="Fitzgerald M."/>
            <person name="Haas B."/>
            <person name="Abouelleil A."/>
            <person name="Alvarado L."/>
            <person name="Arachchi H.M."/>
            <person name="Berlin A."/>
            <person name="Chapman S.B."/>
            <person name="Goldberg J."/>
            <person name="Griggs A."/>
            <person name="Gujja S."/>
            <person name="Hansen M."/>
            <person name="Howarth C."/>
            <person name="Imamovic A."/>
            <person name="Larimer J."/>
            <person name="McCowen C."/>
            <person name="Montmayeur A."/>
            <person name="Murphy C."/>
            <person name="Neiman D."/>
            <person name="Pearson M."/>
            <person name="Priest M."/>
            <person name="Roberts A."/>
            <person name="Saif S."/>
            <person name="Shea T."/>
            <person name="Sisk P."/>
            <person name="Sykes S."/>
            <person name="Wortman J."/>
            <person name="Nusbaum C."/>
            <person name="Birren B."/>
        </authorList>
    </citation>
    <scope>NUCLEOTIDE SEQUENCE [LARGE SCALE GENOMIC DNA]</scope>
    <source>
        <strain evidence="2 3">VS20</strain>
    </source>
</reference>
<feature type="region of interest" description="Disordered" evidence="1">
    <location>
        <begin position="209"/>
        <end position="242"/>
    </location>
</feature>